<dbReference type="AlphaFoldDB" id="I3CCH6"/>
<evidence type="ECO:0000313" key="2">
    <source>
        <dbReference type="Proteomes" id="UP000005744"/>
    </source>
</evidence>
<dbReference type="InterPro" id="IPR018741">
    <property type="entry name" value="DUF2288"/>
</dbReference>
<reference evidence="1 2" key="1">
    <citation type="submission" date="2011-11" db="EMBL/GenBank/DDBJ databases">
        <title>Improved High-Quality Draft sequence of Beggiatoa alba B18lD.</title>
        <authorList>
            <consortium name="US DOE Joint Genome Institute"/>
            <person name="Lucas S."/>
            <person name="Han J."/>
            <person name="Lapidus A."/>
            <person name="Cheng J.-F."/>
            <person name="Goodwin L."/>
            <person name="Pitluck S."/>
            <person name="Peters L."/>
            <person name="Mikhailova N."/>
            <person name="Held B."/>
            <person name="Detter J.C."/>
            <person name="Han C."/>
            <person name="Tapia R."/>
            <person name="Land M."/>
            <person name="Hauser L."/>
            <person name="Kyrpides N."/>
            <person name="Ivanova N."/>
            <person name="Pagani I."/>
            <person name="Samuel K."/>
            <person name="Teske A."/>
            <person name="Mueller J."/>
            <person name="Woyke T."/>
        </authorList>
    </citation>
    <scope>NUCLEOTIDE SEQUENCE [LARGE SCALE GENOMIC DNA]</scope>
    <source>
        <strain evidence="1 2">B18LD</strain>
    </source>
</reference>
<evidence type="ECO:0000313" key="1">
    <source>
        <dbReference type="EMBL" id="EIJ41319.1"/>
    </source>
</evidence>
<dbReference type="Proteomes" id="UP000005744">
    <property type="component" value="Unassembled WGS sequence"/>
</dbReference>
<gene>
    <name evidence="1" type="ORF">BegalDRAFT_0399</name>
</gene>
<name>I3CCH6_9GAMM</name>
<dbReference type="eggNOG" id="COG5626">
    <property type="taxonomic scope" value="Bacteria"/>
</dbReference>
<proteinExistence type="predicted"/>
<dbReference type="RefSeq" id="WP_002683142.1">
    <property type="nucleotide sequence ID" value="NZ_JH600070.1"/>
</dbReference>
<dbReference type="HOGENOM" id="CLU_137225_2_0_6"/>
<organism evidence="1 2">
    <name type="scientific">Beggiatoa alba B18LD</name>
    <dbReference type="NCBI Taxonomy" id="395493"/>
    <lineage>
        <taxon>Bacteria</taxon>
        <taxon>Pseudomonadati</taxon>
        <taxon>Pseudomonadota</taxon>
        <taxon>Gammaproteobacteria</taxon>
        <taxon>Thiotrichales</taxon>
        <taxon>Thiotrichaceae</taxon>
        <taxon>Beggiatoa</taxon>
    </lineage>
</organism>
<dbReference type="EMBL" id="JH600070">
    <property type="protein sequence ID" value="EIJ41319.1"/>
    <property type="molecule type" value="Genomic_DNA"/>
</dbReference>
<protein>
    <submittedName>
        <fullName evidence="1">Uncharacterized conserved small protein</fullName>
    </submittedName>
</protein>
<sequence length="105" mass="12341">MIENDDITQDESLFRAKVNLETSRITWQELQRFFASGLLIAVSNELDLVQVALEMSRDNKVQWLEWMQARKIVKVSDTQAIQWHERNASLWAVVVKPWVLVQDKD</sequence>
<dbReference type="Pfam" id="PF10052">
    <property type="entry name" value="DUF2288"/>
    <property type="match status" value="1"/>
</dbReference>
<dbReference type="STRING" id="395493.BegalDRAFT_0399"/>
<dbReference type="OrthoDB" id="195194at2"/>
<accession>I3CCH6</accession>
<keyword evidence="2" id="KW-1185">Reference proteome</keyword>